<dbReference type="InParanoid" id="G2Q3T1"/>
<dbReference type="VEuPathDB" id="FungiDB:MYCTH_2297010"/>
<protein>
    <submittedName>
        <fullName evidence="1">Uncharacterized protein</fullName>
    </submittedName>
</protein>
<evidence type="ECO:0000313" key="1">
    <source>
        <dbReference type="EMBL" id="AEO54434.1"/>
    </source>
</evidence>
<dbReference type="GeneID" id="11508764"/>
<dbReference type="HOGENOM" id="CLU_2832955_0_0_1"/>
<dbReference type="AlphaFoldDB" id="G2Q3T1"/>
<evidence type="ECO:0000313" key="2">
    <source>
        <dbReference type="Proteomes" id="UP000007322"/>
    </source>
</evidence>
<name>G2Q3T1_THET4</name>
<accession>G2Q3T1</accession>
<gene>
    <name evidence="1" type="ORF">MYCTH_2297010</name>
</gene>
<dbReference type="Proteomes" id="UP000007322">
    <property type="component" value="Chromosome 1"/>
</dbReference>
<proteinExistence type="predicted"/>
<reference evidence="1 2" key="1">
    <citation type="journal article" date="2011" name="Nat. Biotechnol.">
        <title>Comparative genomic analysis of the thermophilic biomass-degrading fungi Myceliophthora thermophila and Thielavia terrestris.</title>
        <authorList>
            <person name="Berka R.M."/>
            <person name="Grigoriev I.V."/>
            <person name="Otillar R."/>
            <person name="Salamov A."/>
            <person name="Grimwood J."/>
            <person name="Reid I."/>
            <person name="Ishmael N."/>
            <person name="John T."/>
            <person name="Darmond C."/>
            <person name="Moisan M.-C."/>
            <person name="Henrissat B."/>
            <person name="Coutinho P.M."/>
            <person name="Lombard V."/>
            <person name="Natvig D.O."/>
            <person name="Lindquist E."/>
            <person name="Schmutz J."/>
            <person name="Lucas S."/>
            <person name="Harris P."/>
            <person name="Powlowski J."/>
            <person name="Bellemare A."/>
            <person name="Taylor D."/>
            <person name="Butler G."/>
            <person name="de Vries R.P."/>
            <person name="Allijn I.E."/>
            <person name="van den Brink J."/>
            <person name="Ushinsky S."/>
            <person name="Storms R."/>
            <person name="Powell A.J."/>
            <person name="Paulsen I.T."/>
            <person name="Elbourne L.D.H."/>
            <person name="Baker S.E."/>
            <person name="Magnuson J."/>
            <person name="LaBoissiere S."/>
            <person name="Clutterbuck A.J."/>
            <person name="Martinez D."/>
            <person name="Wogulis M."/>
            <person name="de Leon A.L."/>
            <person name="Rey M.W."/>
            <person name="Tsang A."/>
        </authorList>
    </citation>
    <scope>NUCLEOTIDE SEQUENCE [LARGE SCALE GENOMIC DNA]</scope>
    <source>
        <strain evidence="2">ATCC 42464 / BCRC 31852 / DSM 1799</strain>
    </source>
</reference>
<organism evidence="1 2">
    <name type="scientific">Thermothelomyces thermophilus (strain ATCC 42464 / BCRC 31852 / DSM 1799)</name>
    <name type="common">Sporotrichum thermophile</name>
    <dbReference type="NCBI Taxonomy" id="573729"/>
    <lineage>
        <taxon>Eukaryota</taxon>
        <taxon>Fungi</taxon>
        <taxon>Dikarya</taxon>
        <taxon>Ascomycota</taxon>
        <taxon>Pezizomycotina</taxon>
        <taxon>Sordariomycetes</taxon>
        <taxon>Sordariomycetidae</taxon>
        <taxon>Sordariales</taxon>
        <taxon>Chaetomiaceae</taxon>
        <taxon>Thermothelomyces</taxon>
    </lineage>
</organism>
<dbReference type="EMBL" id="CP003002">
    <property type="protein sequence ID" value="AEO54434.1"/>
    <property type="molecule type" value="Genomic_DNA"/>
</dbReference>
<sequence>MPAPCPGGGGGSVLPRSLILDANGQASSGRGEIEIAKKDNWASRILSSITGGEPARQFRPKSRGAN</sequence>
<dbReference type="KEGG" id="mtm:MYCTH_2297010"/>
<keyword evidence="2" id="KW-1185">Reference proteome</keyword>
<dbReference type="RefSeq" id="XP_003659679.1">
    <property type="nucleotide sequence ID" value="XM_003659631.1"/>
</dbReference>